<keyword evidence="1" id="KW-0812">Transmembrane</keyword>
<dbReference type="Gene3D" id="3.30.530.20">
    <property type="match status" value="1"/>
</dbReference>
<dbReference type="Proteomes" id="UP000217186">
    <property type="component" value="Chromosome"/>
</dbReference>
<dbReference type="SUPFAM" id="SSF55961">
    <property type="entry name" value="Bet v1-like"/>
    <property type="match status" value="1"/>
</dbReference>
<name>A0A249KU36_9ACTN</name>
<gene>
    <name evidence="2" type="ORF">A7sIIA15_05640</name>
</gene>
<proteinExistence type="predicted"/>
<keyword evidence="3" id="KW-1185">Reference proteome</keyword>
<reference evidence="2 3" key="1">
    <citation type="submission" date="2016-07" db="EMBL/GenBank/DDBJ databases">
        <title>High microdiversification within the ubiquitous acI lineage of Actinobacteria.</title>
        <authorList>
            <person name="Neuenschwander S.M."/>
            <person name="Salcher M."/>
            <person name="Ghai R."/>
            <person name="Pernthaler J."/>
        </authorList>
    </citation>
    <scope>NUCLEOTIDE SEQUENCE [LARGE SCALE GENOMIC DNA]</scope>
    <source>
        <strain evidence="2">MMS-IIA-15</strain>
    </source>
</reference>
<organism evidence="2 3">
    <name type="scientific">Candidatus Planktophila vernalis</name>
    <dbReference type="NCBI Taxonomy" id="1884907"/>
    <lineage>
        <taxon>Bacteria</taxon>
        <taxon>Bacillati</taxon>
        <taxon>Actinomycetota</taxon>
        <taxon>Actinomycetes</taxon>
        <taxon>Candidatus Nanopelagicales</taxon>
        <taxon>Candidatus Nanopelagicaceae</taxon>
        <taxon>Candidatus Planktophila</taxon>
    </lineage>
</organism>
<dbReference type="EMBL" id="CP016776">
    <property type="protein sequence ID" value="ASY20323.1"/>
    <property type="molecule type" value="Genomic_DNA"/>
</dbReference>
<dbReference type="KEGG" id="pvn:A7sIIA15_05640"/>
<dbReference type="AlphaFoldDB" id="A0A249KU36"/>
<dbReference type="InterPro" id="IPR023393">
    <property type="entry name" value="START-like_dom_sf"/>
</dbReference>
<evidence type="ECO:0000313" key="2">
    <source>
        <dbReference type="EMBL" id="ASY20323.1"/>
    </source>
</evidence>
<dbReference type="CDD" id="cd07812">
    <property type="entry name" value="SRPBCC"/>
    <property type="match status" value="1"/>
</dbReference>
<dbReference type="RefSeq" id="WP_095686180.1">
    <property type="nucleotide sequence ID" value="NZ_CP016776.1"/>
</dbReference>
<feature type="transmembrane region" description="Helical" evidence="1">
    <location>
        <begin position="112"/>
        <end position="133"/>
    </location>
</feature>
<keyword evidence="1" id="KW-1133">Transmembrane helix</keyword>
<evidence type="ECO:0000256" key="1">
    <source>
        <dbReference type="SAM" id="Phobius"/>
    </source>
</evidence>
<accession>A0A249KU36</accession>
<keyword evidence="1" id="KW-0472">Membrane</keyword>
<sequence>MSSNHIAISLKINAPIQKVWDSLAQWEKQGEWMLQTKVWVTSEITEGVGTSINAFTGVGPLGVLDSMTVTSWQPPHTCDVLHTGKIIKGTGRFHLREISSDTTIFDWSEEVIAPRVLFLAMLPALYIGVRISLSRFARTFR</sequence>
<evidence type="ECO:0000313" key="3">
    <source>
        <dbReference type="Proteomes" id="UP000217186"/>
    </source>
</evidence>
<dbReference type="OrthoDB" id="4823586at2"/>
<protein>
    <submittedName>
        <fullName evidence="2">SRPBCC family protein</fullName>
    </submittedName>
</protein>